<dbReference type="PATRIC" id="fig|1401659.3.peg.2236"/>
<dbReference type="RefSeq" id="WP_023898860.1">
    <property type="nucleotide sequence ID" value="NC_023032.1"/>
</dbReference>
<dbReference type="InterPro" id="IPR041290">
    <property type="entry name" value="Tli4_C"/>
</dbReference>
<reference evidence="2 3" key="1">
    <citation type="journal article" date="2014" name="Genome Announc.">
        <title>Complete Genome Sequence of Cronobacter sakazakii Strain CMCC 45402.</title>
        <authorList>
            <person name="Zhao Z."/>
            <person name="Wang L."/>
            <person name="Wang B."/>
            <person name="Liang H."/>
            <person name="Ye Q."/>
            <person name="Zeng M."/>
        </authorList>
    </citation>
    <scope>NUCLEOTIDE SEQUENCE [LARGE SCALE GENOMIC DNA]</scope>
    <source>
        <strain evidence="3">45402</strain>
    </source>
</reference>
<evidence type="ECO:0000313" key="3">
    <source>
        <dbReference type="Proteomes" id="UP000018545"/>
    </source>
</evidence>
<dbReference type="HOGENOM" id="CLU_729047_0_0_6"/>
<evidence type="ECO:0000259" key="1">
    <source>
        <dbReference type="Pfam" id="PF18426"/>
    </source>
</evidence>
<gene>
    <name evidence="2" type="ORF">P262_03170</name>
</gene>
<dbReference type="KEGG" id="csi:P262_03170"/>
<accession>V5U1F2</accession>
<dbReference type="AlphaFoldDB" id="V5U1F2"/>
<dbReference type="Proteomes" id="UP000018545">
    <property type="component" value="Chromosome"/>
</dbReference>
<organism evidence="2 3">
    <name type="scientific">Cronobacter malonaticus</name>
    <dbReference type="NCBI Taxonomy" id="413503"/>
    <lineage>
        <taxon>Bacteria</taxon>
        <taxon>Pseudomonadati</taxon>
        <taxon>Pseudomonadota</taxon>
        <taxon>Gammaproteobacteria</taxon>
        <taxon>Enterobacterales</taxon>
        <taxon>Enterobacteriaceae</taxon>
        <taxon>Cronobacter</taxon>
    </lineage>
</organism>
<dbReference type="Pfam" id="PF18426">
    <property type="entry name" value="Tli4_C"/>
    <property type="match status" value="1"/>
</dbReference>
<evidence type="ECO:0000313" key="2">
    <source>
        <dbReference type="EMBL" id="AHB70624.1"/>
    </source>
</evidence>
<dbReference type="EMBL" id="CP006731">
    <property type="protein sequence ID" value="AHB70624.1"/>
    <property type="molecule type" value="Genomic_DNA"/>
</dbReference>
<proteinExistence type="predicted"/>
<dbReference type="GeneID" id="45715766"/>
<protein>
    <recommendedName>
        <fullName evidence="1">Tle cognate immunity protein 4 C-terminal domain-containing protein</fullName>
    </recommendedName>
</protein>
<feature type="domain" description="Tle cognate immunity protein 4 C-terminal" evidence="1">
    <location>
        <begin position="226"/>
        <end position="268"/>
    </location>
</feature>
<sequence>MKKMILLFFYTTIGYSNTMPNSIWRNECVGYYTFSLPNGADVALYPLKGFLAPKPKVETNGFFIVSRYAANGITFGREYDISKIDTAQAQFSSFYYGKYRLGISSKSSGDIDFNLYKKKRIDSFNFNIETQKNKEELDLIDKPITVNAEFKRKHQYIIKDYINAFVNYDYSGYTIYINSQDRLYHFWSVNSKDTGNKSQTAEAQLRNSEPEVISLLKRFRSRDLFEIPSEKGFCLPYGFIAGDSGHEPRNMAVMYRLKAHPDVTIFFQDLGMKPKAGKEDDLNDKDYVSWLWNWQYQWSAVSKELIKPKWRTIKMDGRTGLGTFVKAIYKDVPVYDSEGHVINHINYINYGYVAYVRGDHKARNVQPDLLLYVMQDSRQAKNNPPMNAQEIEQMAEHIISTVRRR</sequence>
<name>V5U1F2_9ENTR</name>